<dbReference type="PANTHER" id="PTHR43711:SF1">
    <property type="entry name" value="HISTIDINE KINASE 1"/>
    <property type="match status" value="1"/>
</dbReference>
<dbReference type="InterPro" id="IPR003594">
    <property type="entry name" value="HATPase_dom"/>
</dbReference>
<dbReference type="InterPro" id="IPR003661">
    <property type="entry name" value="HisK_dim/P_dom"/>
</dbReference>
<dbReference type="InterPro" id="IPR029150">
    <property type="entry name" value="dCache_3"/>
</dbReference>
<dbReference type="InterPro" id="IPR036890">
    <property type="entry name" value="HATPase_C_sf"/>
</dbReference>
<sequence length="639" mass="69499">MKPFRLPRFRLSLAAKIATITSIPILAVLVAALLAVNFRVAAQENRTVTADLARAALSFERQMLHQGEELKRIGIIVARDPKFFAMLTLPGVDRGTEYFQATLAGVVGDFQRDTEAQVFDVTDEHGVVLVRGGRPDEHGINISGSKLIREALASRPASGYMVEGRKAHRVAVVPILVGGTLVGTLTLGRSVDSELAQALKETTRSDVVFAVDGEIALSTLPESALRSTLQTKIREWREADSRLQAAGERLGQRLEVLPVQGERFLALRGDVRGPEVGGHLGYVLLRSLDQETLILKRIGVDLSVAGATAALLALLLGLGVAAGITRPIRRLVEAANEMRVGNYDFPLNVRSRDEMGRLAEDFEIMRDTQRHEIERLGEIDRMKSDFIAVASHEIITPVTMIRAYADMIGEGALGEVTPPQREGLSAIRRGTDTLTRLARDLTNMSLIERNQLPAHFAPCDIGEVLEEVAVQVAPFVTQRDQQLSISVEPSLVHPRIDRDYLSKAILNIAMNAVRFTPDGGSIGLAAQRVGDAVEVEVSDTGIGIAEEDQERIFSKLVELKDVNLHSSGTAEFNSSGLGLGLSIARGIVEAHGGMIQVESRVGEGSIFLVRLPFPSPEGYQEETTVSDIRRKVNTTHIIG</sequence>
<proteinExistence type="predicted"/>
<keyword evidence="6" id="KW-0418">Kinase</keyword>
<evidence type="ECO:0000313" key="11">
    <source>
        <dbReference type="EMBL" id="TMQ56033.1"/>
    </source>
</evidence>
<dbReference type="AlphaFoldDB" id="A0A538SXA2"/>
<dbReference type="InterPro" id="IPR050736">
    <property type="entry name" value="Sensor_HK_Regulatory"/>
</dbReference>
<evidence type="ECO:0000313" key="12">
    <source>
        <dbReference type="EMBL" id="TMQ62995.1"/>
    </source>
</evidence>
<dbReference type="InterPro" id="IPR004358">
    <property type="entry name" value="Sig_transdc_His_kin-like_C"/>
</dbReference>
<name>A0A538SXA2_UNCEI</name>
<keyword evidence="7" id="KW-0902">Two-component regulatory system</keyword>
<dbReference type="Pfam" id="PF02518">
    <property type="entry name" value="HATPase_c"/>
    <property type="match status" value="1"/>
</dbReference>
<dbReference type="Pfam" id="PF14827">
    <property type="entry name" value="dCache_3"/>
    <property type="match status" value="1"/>
</dbReference>
<protein>
    <recommendedName>
        <fullName evidence="3">histidine kinase</fullName>
        <ecNumber evidence="3">2.7.13.3</ecNumber>
    </recommendedName>
</protein>
<comment type="subcellular location">
    <subcellularLocation>
        <location evidence="2">Membrane</location>
    </subcellularLocation>
</comment>
<dbReference type="SMART" id="SM00304">
    <property type="entry name" value="HAMP"/>
    <property type="match status" value="2"/>
</dbReference>
<evidence type="ECO:0000313" key="14">
    <source>
        <dbReference type="Proteomes" id="UP000319829"/>
    </source>
</evidence>
<evidence type="ECO:0000256" key="5">
    <source>
        <dbReference type="ARBA" id="ARBA00022679"/>
    </source>
</evidence>
<dbReference type="Pfam" id="PF00512">
    <property type="entry name" value="HisKA"/>
    <property type="match status" value="1"/>
</dbReference>
<dbReference type="CDD" id="cd00075">
    <property type="entry name" value="HATPase"/>
    <property type="match status" value="1"/>
</dbReference>
<evidence type="ECO:0000256" key="2">
    <source>
        <dbReference type="ARBA" id="ARBA00004370"/>
    </source>
</evidence>
<feature type="transmembrane region" description="Helical" evidence="8">
    <location>
        <begin position="302"/>
        <end position="324"/>
    </location>
</feature>
<dbReference type="SMART" id="SM00387">
    <property type="entry name" value="HATPase_c"/>
    <property type="match status" value="1"/>
</dbReference>
<evidence type="ECO:0000259" key="10">
    <source>
        <dbReference type="PROSITE" id="PS50885"/>
    </source>
</evidence>
<dbReference type="EMBL" id="VBOX01000065">
    <property type="protein sequence ID" value="TMQ62995.1"/>
    <property type="molecule type" value="Genomic_DNA"/>
</dbReference>
<dbReference type="InterPro" id="IPR003660">
    <property type="entry name" value="HAMP_dom"/>
</dbReference>
<dbReference type="GO" id="GO:0016020">
    <property type="term" value="C:membrane"/>
    <property type="evidence" value="ECO:0007669"/>
    <property type="project" value="UniProtKB-SubCell"/>
</dbReference>
<dbReference type="PRINTS" id="PR00344">
    <property type="entry name" value="BCTRLSENSOR"/>
</dbReference>
<keyword evidence="8" id="KW-0812">Transmembrane</keyword>
<dbReference type="InterPro" id="IPR005467">
    <property type="entry name" value="His_kinase_dom"/>
</dbReference>
<dbReference type="SUPFAM" id="SSF158472">
    <property type="entry name" value="HAMP domain-like"/>
    <property type="match status" value="1"/>
</dbReference>
<dbReference type="PROSITE" id="PS50885">
    <property type="entry name" value="HAMP"/>
    <property type="match status" value="1"/>
</dbReference>
<organism evidence="11 14">
    <name type="scientific">Eiseniibacteriota bacterium</name>
    <dbReference type="NCBI Taxonomy" id="2212470"/>
    <lineage>
        <taxon>Bacteria</taxon>
        <taxon>Candidatus Eiseniibacteriota</taxon>
    </lineage>
</organism>
<dbReference type="CDD" id="cd00082">
    <property type="entry name" value="HisKA"/>
    <property type="match status" value="1"/>
</dbReference>
<evidence type="ECO:0000313" key="13">
    <source>
        <dbReference type="Proteomes" id="UP000317366"/>
    </source>
</evidence>
<keyword evidence="5" id="KW-0808">Transferase</keyword>
<accession>A0A538SXA2</accession>
<dbReference type="Proteomes" id="UP000319829">
    <property type="component" value="Unassembled WGS sequence"/>
</dbReference>
<dbReference type="SMART" id="SM00388">
    <property type="entry name" value="HisKA"/>
    <property type="match status" value="1"/>
</dbReference>
<gene>
    <name evidence="11" type="ORF">E6K74_01360</name>
    <name evidence="12" type="ORF">E6K77_06070</name>
</gene>
<dbReference type="Pfam" id="PF00672">
    <property type="entry name" value="HAMP"/>
    <property type="match status" value="1"/>
</dbReference>
<comment type="catalytic activity">
    <reaction evidence="1">
        <text>ATP + protein L-histidine = ADP + protein N-phospho-L-histidine.</text>
        <dbReference type="EC" id="2.7.13.3"/>
    </reaction>
</comment>
<evidence type="ECO:0000259" key="9">
    <source>
        <dbReference type="PROSITE" id="PS50109"/>
    </source>
</evidence>
<keyword evidence="8" id="KW-1133">Transmembrane helix</keyword>
<evidence type="ECO:0000256" key="3">
    <source>
        <dbReference type="ARBA" id="ARBA00012438"/>
    </source>
</evidence>
<dbReference type="SUPFAM" id="SSF47384">
    <property type="entry name" value="Homodimeric domain of signal transducing histidine kinase"/>
    <property type="match status" value="1"/>
</dbReference>
<feature type="domain" description="Histidine kinase" evidence="9">
    <location>
        <begin position="389"/>
        <end position="615"/>
    </location>
</feature>
<dbReference type="PROSITE" id="PS50109">
    <property type="entry name" value="HIS_KIN"/>
    <property type="match status" value="1"/>
</dbReference>
<dbReference type="Gene3D" id="3.30.565.10">
    <property type="entry name" value="Histidine kinase-like ATPase, C-terminal domain"/>
    <property type="match status" value="1"/>
</dbReference>
<feature type="domain" description="HAMP" evidence="10">
    <location>
        <begin position="322"/>
        <end position="374"/>
    </location>
</feature>
<dbReference type="Gene3D" id="3.30.450.20">
    <property type="entry name" value="PAS domain"/>
    <property type="match status" value="1"/>
</dbReference>
<evidence type="ECO:0000256" key="8">
    <source>
        <dbReference type="SAM" id="Phobius"/>
    </source>
</evidence>
<keyword evidence="4" id="KW-0597">Phosphoprotein</keyword>
<comment type="caution">
    <text evidence="11">The sequence shown here is derived from an EMBL/GenBank/DDBJ whole genome shotgun (WGS) entry which is preliminary data.</text>
</comment>
<evidence type="ECO:0000256" key="1">
    <source>
        <dbReference type="ARBA" id="ARBA00000085"/>
    </source>
</evidence>
<dbReference type="Gene3D" id="6.10.340.10">
    <property type="match status" value="1"/>
</dbReference>
<evidence type="ECO:0000256" key="7">
    <source>
        <dbReference type="ARBA" id="ARBA00023012"/>
    </source>
</evidence>
<evidence type="ECO:0000256" key="4">
    <source>
        <dbReference type="ARBA" id="ARBA00022553"/>
    </source>
</evidence>
<dbReference type="EC" id="2.7.13.3" evidence="3"/>
<keyword evidence="8" id="KW-0472">Membrane</keyword>
<dbReference type="PANTHER" id="PTHR43711">
    <property type="entry name" value="TWO-COMPONENT HISTIDINE KINASE"/>
    <property type="match status" value="1"/>
</dbReference>
<dbReference type="GO" id="GO:0000155">
    <property type="term" value="F:phosphorelay sensor kinase activity"/>
    <property type="evidence" value="ECO:0007669"/>
    <property type="project" value="InterPro"/>
</dbReference>
<dbReference type="InterPro" id="IPR036097">
    <property type="entry name" value="HisK_dim/P_sf"/>
</dbReference>
<dbReference type="Proteomes" id="UP000317366">
    <property type="component" value="Unassembled WGS sequence"/>
</dbReference>
<evidence type="ECO:0000256" key="6">
    <source>
        <dbReference type="ARBA" id="ARBA00022777"/>
    </source>
</evidence>
<dbReference type="CDD" id="cd06225">
    <property type="entry name" value="HAMP"/>
    <property type="match status" value="1"/>
</dbReference>
<dbReference type="SUPFAM" id="SSF55874">
    <property type="entry name" value="ATPase domain of HSP90 chaperone/DNA topoisomerase II/histidine kinase"/>
    <property type="match status" value="1"/>
</dbReference>
<dbReference type="Gene3D" id="1.10.287.130">
    <property type="match status" value="1"/>
</dbReference>
<dbReference type="EMBL" id="VBOU01000008">
    <property type="protein sequence ID" value="TMQ56033.1"/>
    <property type="molecule type" value="Genomic_DNA"/>
</dbReference>
<reference evidence="13 14" key="1">
    <citation type="journal article" date="2019" name="Nat. Microbiol.">
        <title>Mediterranean grassland soil C-N compound turnover is dependent on rainfall and depth, and is mediated by genomically divergent microorganisms.</title>
        <authorList>
            <person name="Diamond S."/>
            <person name="Andeer P.F."/>
            <person name="Li Z."/>
            <person name="Crits-Christoph A."/>
            <person name="Burstein D."/>
            <person name="Anantharaman K."/>
            <person name="Lane K.R."/>
            <person name="Thomas B.C."/>
            <person name="Pan C."/>
            <person name="Northen T.R."/>
            <person name="Banfield J.F."/>
        </authorList>
    </citation>
    <scope>NUCLEOTIDE SEQUENCE [LARGE SCALE GENOMIC DNA]</scope>
    <source>
        <strain evidence="11">WS_4</strain>
        <strain evidence="12">WS_7</strain>
    </source>
</reference>